<dbReference type="AlphaFoldDB" id="B7WQ91"/>
<organism evidence="2 3">
    <name type="scientific">Comamonas testosteroni (strain DSM 14576 / KF-1)</name>
    <name type="common">Pseudomonas testosteroni</name>
    <dbReference type="NCBI Taxonomy" id="399795"/>
    <lineage>
        <taxon>Bacteria</taxon>
        <taxon>Pseudomonadati</taxon>
        <taxon>Pseudomonadota</taxon>
        <taxon>Betaproteobacteria</taxon>
        <taxon>Burkholderiales</taxon>
        <taxon>Comamonadaceae</taxon>
        <taxon>Comamonas</taxon>
    </lineage>
</organism>
<evidence type="ECO:0000313" key="2">
    <source>
        <dbReference type="EMBL" id="EED65062.1"/>
    </source>
</evidence>
<evidence type="ECO:0000313" key="3">
    <source>
        <dbReference type="Proteomes" id="UP000003039"/>
    </source>
</evidence>
<gene>
    <name evidence="2" type="ORF">CtesDRAFT_PD0008</name>
</gene>
<dbReference type="EMBL" id="AAUJ02000001">
    <property type="protein sequence ID" value="EED65062.1"/>
    <property type="molecule type" value="Genomic_DNA"/>
</dbReference>
<comment type="caution">
    <text evidence="2">The sequence shown here is derived from an EMBL/GenBank/DDBJ whole genome shotgun (WGS) entry which is preliminary data.</text>
</comment>
<dbReference type="Proteomes" id="UP000003039">
    <property type="component" value="Unassembled WGS sequence"/>
</dbReference>
<proteinExistence type="predicted"/>
<dbReference type="RefSeq" id="WP_003049908.1">
    <property type="nucleotide sequence ID" value="NZ_AAUJ02000001.1"/>
</dbReference>
<sequence>MHLVANFPSREAALSRWGRPIPSTSPVLPPQEWIDGYLSGFGVVADVDKGVDSDCDAWPNCAVFWWLVLNEAGRALRVENPYKGESDGMDDAERLNEA</sequence>
<reference evidence="2 3" key="1">
    <citation type="journal article" date="2004" name="Appl. Environ. Microbiol.">
        <title>Mineralization of individual congeners of linear alkylbenzenesulfonate by defined pairs of heterotrophic bacteria.</title>
        <authorList>
            <person name="Schleheck D."/>
            <person name="Knepper T.P."/>
            <person name="Fischer K."/>
            <person name="Cook A.M."/>
        </authorList>
    </citation>
    <scope>NUCLEOTIDE SEQUENCE [LARGE SCALE GENOMIC DNA]</scope>
    <source>
        <strain evidence="3">DSM 14576 / KF-1</strain>
    </source>
</reference>
<accession>B7WQ91</accession>
<evidence type="ECO:0000256" key="1">
    <source>
        <dbReference type="SAM" id="MobiDB-lite"/>
    </source>
</evidence>
<feature type="region of interest" description="Disordered" evidence="1">
    <location>
        <begin position="1"/>
        <end position="22"/>
    </location>
</feature>
<name>B7WQ91_COMTK</name>
<protein>
    <submittedName>
        <fullName evidence="2">Uncharacterized protein</fullName>
    </submittedName>
</protein>